<dbReference type="AlphaFoldDB" id="A0A1E4RC33"/>
<organism evidence="1 2">
    <name type="scientific">Hyphopichia burtonii NRRL Y-1933</name>
    <dbReference type="NCBI Taxonomy" id="984485"/>
    <lineage>
        <taxon>Eukaryota</taxon>
        <taxon>Fungi</taxon>
        <taxon>Dikarya</taxon>
        <taxon>Ascomycota</taxon>
        <taxon>Saccharomycotina</taxon>
        <taxon>Pichiomycetes</taxon>
        <taxon>Debaryomycetaceae</taxon>
        <taxon>Hyphopichia</taxon>
    </lineage>
</organism>
<evidence type="ECO:0000313" key="1">
    <source>
        <dbReference type="EMBL" id="ODV64796.1"/>
    </source>
</evidence>
<dbReference type="Proteomes" id="UP000095085">
    <property type="component" value="Unassembled WGS sequence"/>
</dbReference>
<keyword evidence="2" id="KW-1185">Reference proteome</keyword>
<sequence>MNDGPITTTRKLQLENENSGFAVFQPVNLNYIPSWGFTLAQYSPIINLSIAI</sequence>
<accession>A0A1E4RC33</accession>
<dbReference type="GeneID" id="30996467"/>
<name>A0A1E4RC33_9ASCO</name>
<reference evidence="2" key="1">
    <citation type="submission" date="2016-05" db="EMBL/GenBank/DDBJ databases">
        <title>Comparative genomics of biotechnologically important yeasts.</title>
        <authorList>
            <consortium name="DOE Joint Genome Institute"/>
            <person name="Riley R."/>
            <person name="Haridas S."/>
            <person name="Wolfe K.H."/>
            <person name="Lopes M.R."/>
            <person name="Hittinger C.T."/>
            <person name="Goker M."/>
            <person name="Salamov A."/>
            <person name="Wisecaver J."/>
            <person name="Long T.M."/>
            <person name="Aerts A.L."/>
            <person name="Barry K."/>
            <person name="Choi C."/>
            <person name="Clum A."/>
            <person name="Coughlan A.Y."/>
            <person name="Deshpande S."/>
            <person name="Douglass A.P."/>
            <person name="Hanson S.J."/>
            <person name="Klenk H.-P."/>
            <person name="Labutti K."/>
            <person name="Lapidus A."/>
            <person name="Lindquist E."/>
            <person name="Lipzen A."/>
            <person name="Meier-Kolthoff J.P."/>
            <person name="Ohm R.A."/>
            <person name="Otillar R.P."/>
            <person name="Pangilinan J."/>
            <person name="Peng Y."/>
            <person name="Rokas A."/>
            <person name="Rosa C.A."/>
            <person name="Scheuner C."/>
            <person name="Sibirny A.A."/>
            <person name="Slot J.C."/>
            <person name="Stielow J.B."/>
            <person name="Sun H."/>
            <person name="Kurtzman C.P."/>
            <person name="Blackwell M."/>
            <person name="Grigoriev I.V."/>
            <person name="Jeffries T.W."/>
        </authorList>
    </citation>
    <scope>NUCLEOTIDE SEQUENCE [LARGE SCALE GENOMIC DNA]</scope>
    <source>
        <strain evidence="2">NRRL Y-1933</strain>
    </source>
</reference>
<dbReference type="RefSeq" id="XP_020073863.1">
    <property type="nucleotide sequence ID" value="XM_020221918.1"/>
</dbReference>
<dbReference type="EMBL" id="KV454546">
    <property type="protein sequence ID" value="ODV64796.1"/>
    <property type="molecule type" value="Genomic_DNA"/>
</dbReference>
<evidence type="ECO:0000313" key="2">
    <source>
        <dbReference type="Proteomes" id="UP000095085"/>
    </source>
</evidence>
<protein>
    <submittedName>
        <fullName evidence="1">Uncharacterized protein</fullName>
    </submittedName>
</protein>
<proteinExistence type="predicted"/>
<gene>
    <name evidence="1" type="ORF">HYPBUDRAFT_154137</name>
</gene>